<organism evidence="2 3">
    <name type="scientific">Stereocaulon virgatum</name>
    <dbReference type="NCBI Taxonomy" id="373712"/>
    <lineage>
        <taxon>Eukaryota</taxon>
        <taxon>Fungi</taxon>
        <taxon>Dikarya</taxon>
        <taxon>Ascomycota</taxon>
        <taxon>Pezizomycotina</taxon>
        <taxon>Lecanoromycetes</taxon>
        <taxon>OSLEUM clade</taxon>
        <taxon>Lecanoromycetidae</taxon>
        <taxon>Lecanorales</taxon>
        <taxon>Lecanorineae</taxon>
        <taxon>Stereocaulaceae</taxon>
        <taxon>Stereocaulon</taxon>
    </lineage>
</organism>
<dbReference type="InterPro" id="IPR001375">
    <property type="entry name" value="Peptidase_S9_cat"/>
</dbReference>
<gene>
    <name evidence="2" type="ORF">N7G274_004782</name>
</gene>
<keyword evidence="3" id="KW-1185">Reference proteome</keyword>
<protein>
    <recommendedName>
        <fullName evidence="1">Peptidase S9 prolyl oligopeptidase catalytic domain-containing protein</fullName>
    </recommendedName>
</protein>
<dbReference type="Pfam" id="PF00326">
    <property type="entry name" value="Peptidase_S9"/>
    <property type="match status" value="1"/>
</dbReference>
<evidence type="ECO:0000313" key="3">
    <source>
        <dbReference type="Proteomes" id="UP001590950"/>
    </source>
</evidence>
<comment type="caution">
    <text evidence="2">The sequence shown here is derived from an EMBL/GenBank/DDBJ whole genome shotgun (WGS) entry which is preliminary data.</text>
</comment>
<dbReference type="InterPro" id="IPR029058">
    <property type="entry name" value="AB_hydrolase_fold"/>
</dbReference>
<accession>A0ABR4AA08</accession>
<dbReference type="EMBL" id="JBEFKJ010000014">
    <property type="protein sequence ID" value="KAL2042294.1"/>
    <property type="molecule type" value="Genomic_DNA"/>
</dbReference>
<name>A0ABR4AA08_9LECA</name>
<sequence length="250" mass="27791">MTDVRDALKWSREELPSTKLNCPGLKIDGDRVVAVGWSAGRTLAMSLGFTPQLCGIKPPEAILAFYCPSNYDDDPNLTDDDYDLIESFTSYIPPLNNGEPGSFRVSLTDPRWRIILVHMNLKAQWLPILISGLPSRKKLATHPTKDPKTFKSLPMPSKEQIASISPYAQIRFGKYRTPTYLVHGTDDDLVPCEQSRVTIDALRKIGAECGIAIPVGAKHFFDMFPSEDPIGTGVEAVREGYEFLLTRFGS</sequence>
<evidence type="ECO:0000313" key="2">
    <source>
        <dbReference type="EMBL" id="KAL2042294.1"/>
    </source>
</evidence>
<evidence type="ECO:0000259" key="1">
    <source>
        <dbReference type="Pfam" id="PF00326"/>
    </source>
</evidence>
<feature type="domain" description="Peptidase S9 prolyl oligopeptidase catalytic" evidence="1">
    <location>
        <begin position="160"/>
        <end position="221"/>
    </location>
</feature>
<dbReference type="Proteomes" id="UP001590950">
    <property type="component" value="Unassembled WGS sequence"/>
</dbReference>
<dbReference type="Gene3D" id="3.40.50.1820">
    <property type="entry name" value="alpha/beta hydrolase"/>
    <property type="match status" value="1"/>
</dbReference>
<reference evidence="2 3" key="1">
    <citation type="submission" date="2024-09" db="EMBL/GenBank/DDBJ databases">
        <title>Rethinking Asexuality: The Enigmatic Case of Functional Sexual Genes in Lepraria (Stereocaulaceae).</title>
        <authorList>
            <person name="Doellman M."/>
            <person name="Sun Y."/>
            <person name="Barcenas-Pena A."/>
            <person name="Lumbsch H.T."/>
            <person name="Grewe F."/>
        </authorList>
    </citation>
    <scope>NUCLEOTIDE SEQUENCE [LARGE SCALE GENOMIC DNA]</scope>
    <source>
        <strain evidence="2 3">Mercado 3170</strain>
    </source>
</reference>
<proteinExistence type="predicted"/>
<dbReference type="SUPFAM" id="SSF53474">
    <property type="entry name" value="alpha/beta-Hydrolases"/>
    <property type="match status" value="1"/>
</dbReference>